<reference evidence="3 4" key="2">
    <citation type="submission" date="2019-02" db="EMBL/GenBank/DDBJ databases">
        <title>Draft Genome Sequences of Six Type Strains of the Genus Massilia.</title>
        <authorList>
            <person name="Miess H."/>
            <person name="Frediansyhah A."/>
            <person name="Gross H."/>
        </authorList>
    </citation>
    <scope>NUCLEOTIDE SEQUENCE [LARGE SCALE GENOMIC DNA]</scope>
    <source>
        <strain evidence="3 4">DSM 17472</strain>
    </source>
</reference>
<evidence type="ECO:0000313" key="5">
    <source>
        <dbReference type="Proteomes" id="UP000628442"/>
    </source>
</evidence>
<sequence length="118" mass="12317">MPRADPAQRTKPGRGPVFLLPAASRALALLECSHAFCAGNYFLDRCKHASQADGKQGAVPPDAPAPEQGPETPHAAPGGVRSTPQSTLLPAAVAAAGKFAANSSPWMYSNYITIDEFD</sequence>
<name>A0A411WW38_9BURK</name>
<accession>A0A411WW38</accession>
<evidence type="ECO:0000313" key="4">
    <source>
        <dbReference type="Proteomes" id="UP000292307"/>
    </source>
</evidence>
<dbReference type="EMBL" id="CP036401">
    <property type="protein sequence ID" value="QBI00970.1"/>
    <property type="molecule type" value="Genomic_DNA"/>
</dbReference>
<evidence type="ECO:0000313" key="3">
    <source>
        <dbReference type="EMBL" id="QBI00970.1"/>
    </source>
</evidence>
<organism evidence="2 5">
    <name type="scientific">Pseudoduganella albidiflava</name>
    <dbReference type="NCBI Taxonomy" id="321983"/>
    <lineage>
        <taxon>Bacteria</taxon>
        <taxon>Pseudomonadati</taxon>
        <taxon>Pseudomonadota</taxon>
        <taxon>Betaproteobacteria</taxon>
        <taxon>Burkholderiales</taxon>
        <taxon>Oxalobacteraceae</taxon>
        <taxon>Telluria group</taxon>
        <taxon>Pseudoduganella</taxon>
    </lineage>
</organism>
<dbReference type="AlphaFoldDB" id="A0A411WW38"/>
<dbReference type="Proteomes" id="UP000292307">
    <property type="component" value="Chromosome"/>
</dbReference>
<dbReference type="RefSeq" id="WP_131145098.1">
    <property type="nucleotide sequence ID" value="NZ_BMWV01000014.1"/>
</dbReference>
<feature type="region of interest" description="Disordered" evidence="1">
    <location>
        <begin position="52"/>
        <end position="84"/>
    </location>
</feature>
<keyword evidence="4" id="KW-1185">Reference proteome</keyword>
<protein>
    <submittedName>
        <fullName evidence="2">Uncharacterized protein</fullName>
    </submittedName>
</protein>
<evidence type="ECO:0000256" key="1">
    <source>
        <dbReference type="SAM" id="MobiDB-lite"/>
    </source>
</evidence>
<reference evidence="2" key="3">
    <citation type="submission" date="2022-12" db="EMBL/GenBank/DDBJ databases">
        <authorList>
            <person name="Sun Q."/>
            <person name="Kim S."/>
        </authorList>
    </citation>
    <scope>NUCLEOTIDE SEQUENCE</scope>
    <source>
        <strain evidence="2">KCTC 12343</strain>
    </source>
</reference>
<proteinExistence type="predicted"/>
<dbReference type="Proteomes" id="UP000628442">
    <property type="component" value="Unassembled WGS sequence"/>
</dbReference>
<dbReference type="EMBL" id="BMWV01000014">
    <property type="protein sequence ID" value="GGY61075.1"/>
    <property type="molecule type" value="Genomic_DNA"/>
</dbReference>
<reference evidence="2" key="1">
    <citation type="journal article" date="2014" name="Int. J. Syst. Evol. Microbiol.">
        <title>Complete genome sequence of Corynebacterium casei LMG S-19264T (=DSM 44701T), isolated from a smear-ripened cheese.</title>
        <authorList>
            <consortium name="US DOE Joint Genome Institute (JGI-PGF)"/>
            <person name="Walter F."/>
            <person name="Albersmeier A."/>
            <person name="Kalinowski J."/>
            <person name="Ruckert C."/>
        </authorList>
    </citation>
    <scope>NUCLEOTIDE SEQUENCE</scope>
    <source>
        <strain evidence="2">KCTC 12343</strain>
    </source>
</reference>
<evidence type="ECO:0000313" key="2">
    <source>
        <dbReference type="EMBL" id="GGY61075.1"/>
    </source>
</evidence>
<gene>
    <name evidence="3" type="ORF">EYF70_09025</name>
    <name evidence="2" type="ORF">GCM10007387_49690</name>
</gene>